<protein>
    <submittedName>
        <fullName evidence="2">Bgt-2889</fullName>
    </submittedName>
    <submittedName>
        <fullName evidence="1">Phosphatidylinositol transfer protein</fullName>
    </submittedName>
</protein>
<organism evidence="2">
    <name type="scientific">Blumeria graminis f. sp. tritici 96224</name>
    <dbReference type="NCBI Taxonomy" id="1268274"/>
    <lineage>
        <taxon>Eukaryota</taxon>
        <taxon>Fungi</taxon>
        <taxon>Dikarya</taxon>
        <taxon>Ascomycota</taxon>
        <taxon>Pezizomycotina</taxon>
        <taxon>Leotiomycetes</taxon>
        <taxon>Erysiphales</taxon>
        <taxon>Erysiphaceae</taxon>
        <taxon>Blumeria</taxon>
    </lineage>
</organism>
<dbReference type="HOGENOM" id="CLU_3032031_0_0_1"/>
<dbReference type="AlphaFoldDB" id="A0A061HNA5"/>
<dbReference type="EMBL" id="KE375040">
    <property type="protein sequence ID" value="EPQ65075.1"/>
    <property type="molecule type" value="Genomic_DNA"/>
</dbReference>
<proteinExistence type="predicted"/>
<reference evidence="1" key="2">
    <citation type="submission" date="2013-01" db="EMBL/GenBank/DDBJ databases">
        <title>The wheat powdery mildew genome reveals unique evolution of an obligate biotroph.</title>
        <authorList>
            <person name="Oberhaensli S."/>
            <person name="Wicker T."/>
            <person name="Keller B."/>
        </authorList>
    </citation>
    <scope>NUCLEOTIDE SEQUENCE</scope>
    <source>
        <strain evidence="1">96224</strain>
    </source>
</reference>
<accession>A0A061HNA5</accession>
<evidence type="ECO:0000313" key="3">
    <source>
        <dbReference type="Proteomes" id="UP000053110"/>
    </source>
</evidence>
<name>A0A061HNA5_BLUGR</name>
<reference evidence="2" key="3">
    <citation type="submission" date="2018-07" db="EMBL/GenBank/DDBJ databases">
        <authorList>
            <person name="Quirk P.G."/>
            <person name="Krulwich T.A."/>
        </authorList>
    </citation>
    <scope>NUCLEOTIDE SEQUENCE</scope>
    <source>
        <strain evidence="2">96224</strain>
    </source>
</reference>
<reference evidence="3" key="1">
    <citation type="journal article" date="2013" name="Nat. Genet.">
        <title>The wheat powdery mildew genome shows the unique evolution of an obligate biotroph.</title>
        <authorList>
            <person name="Wicker T."/>
            <person name="Oberhaensli S."/>
            <person name="Parlange F."/>
            <person name="Buchmann J.P."/>
            <person name="Shatalina M."/>
            <person name="Roffler S."/>
            <person name="Ben-David R."/>
            <person name="Dolezel J."/>
            <person name="Simkova H."/>
            <person name="Schulze-Lefert P."/>
            <person name="Spanu P.D."/>
            <person name="Bruggmann R."/>
            <person name="Amselem J."/>
            <person name="Quesneville H."/>
            <person name="Ver Loren van Themaat E."/>
            <person name="Paape T."/>
            <person name="Shimizu K.K."/>
            <person name="Keller B."/>
        </authorList>
    </citation>
    <scope>NUCLEOTIDE SEQUENCE [LARGE SCALE GENOMIC DNA]</scope>
    <source>
        <strain evidence="3">96224</strain>
    </source>
</reference>
<evidence type="ECO:0000313" key="1">
    <source>
        <dbReference type="EMBL" id="EPQ65075.1"/>
    </source>
</evidence>
<dbReference type="Proteomes" id="UP000053110">
    <property type="component" value="Unassembled WGS sequence"/>
</dbReference>
<dbReference type="EMBL" id="UIGY01000067">
    <property type="protein sequence ID" value="SUZ09978.1"/>
    <property type="molecule type" value="Genomic_DNA"/>
</dbReference>
<evidence type="ECO:0000313" key="2">
    <source>
        <dbReference type="EMBL" id="SUZ09978.1"/>
    </source>
</evidence>
<sequence length="55" mass="6418">MHLRNLILARESFMKTAQGRKVSENNQTSCTSWNNEISHRNYPLDSHISSHNLHI</sequence>
<gene>
    <name evidence="1" type="ORF">BGT96224_2889</name>
    <name evidence="2" type="ORF">BGT96224V2_LOCUS3147</name>
</gene>